<sequence length="118" mass="13843">MPHYLFAYLWKEQNQITHNDIKNAFMATHWRDAVNLQHLKILNLPHTTLIGKFDTIDDAWEDISSKIFSLIKSKDISMTRDINVINWQFDNFLEDCIIVEMTGSLMIKDRSQMAKASL</sequence>
<gene>
    <name evidence="1" type="ORF">AcetOrient_orf04458</name>
</gene>
<evidence type="ECO:0000313" key="1">
    <source>
        <dbReference type="EMBL" id="BBC81293.1"/>
    </source>
</evidence>
<accession>A0A2Z5ZLJ8</accession>
<dbReference type="KEGG" id="aot:AcetOri_orf04458"/>
<evidence type="ECO:0000313" key="2">
    <source>
        <dbReference type="Proteomes" id="UP000270034"/>
    </source>
</evidence>
<name>A0A2Z5ZLJ8_9PROT</name>
<reference evidence="1 2" key="1">
    <citation type="submission" date="2018-02" db="EMBL/GenBank/DDBJ databases">
        <title>Acetobacter orientalis genome.</title>
        <authorList>
            <person name="Nakashima N."/>
            <person name="Tamura T."/>
        </authorList>
    </citation>
    <scope>NUCLEOTIDE SEQUENCE [LARGE SCALE GENOMIC DNA]</scope>
    <source>
        <strain evidence="1 2">FAN1</strain>
    </source>
</reference>
<dbReference type="AlphaFoldDB" id="A0A2Z5ZLJ8"/>
<dbReference type="EMBL" id="AP018515">
    <property type="protein sequence ID" value="BBC81293.1"/>
    <property type="molecule type" value="Genomic_DNA"/>
</dbReference>
<proteinExistence type="predicted"/>
<organism evidence="1 2">
    <name type="scientific">Acetobacter orientalis</name>
    <dbReference type="NCBI Taxonomy" id="146474"/>
    <lineage>
        <taxon>Bacteria</taxon>
        <taxon>Pseudomonadati</taxon>
        <taxon>Pseudomonadota</taxon>
        <taxon>Alphaproteobacteria</taxon>
        <taxon>Acetobacterales</taxon>
        <taxon>Acetobacteraceae</taxon>
        <taxon>Acetobacter</taxon>
    </lineage>
</organism>
<dbReference type="Proteomes" id="UP000270034">
    <property type="component" value="Chromosome"/>
</dbReference>
<protein>
    <submittedName>
        <fullName evidence="1">Uncharacterized protein</fullName>
    </submittedName>
</protein>